<dbReference type="GeneID" id="81410148"/>
<comment type="caution">
    <text evidence="2">The sequence shown here is derived from an EMBL/GenBank/DDBJ whole genome shotgun (WGS) entry which is preliminary data.</text>
</comment>
<organism evidence="2 3">
    <name type="scientific">Penicillium bovifimosum</name>
    <dbReference type="NCBI Taxonomy" id="126998"/>
    <lineage>
        <taxon>Eukaryota</taxon>
        <taxon>Fungi</taxon>
        <taxon>Dikarya</taxon>
        <taxon>Ascomycota</taxon>
        <taxon>Pezizomycotina</taxon>
        <taxon>Eurotiomycetes</taxon>
        <taxon>Eurotiomycetidae</taxon>
        <taxon>Eurotiales</taxon>
        <taxon>Aspergillaceae</taxon>
        <taxon>Penicillium</taxon>
    </lineage>
</organism>
<keyword evidence="3" id="KW-1185">Reference proteome</keyword>
<feature type="region of interest" description="Disordered" evidence="1">
    <location>
        <begin position="1"/>
        <end position="69"/>
    </location>
</feature>
<reference evidence="2" key="1">
    <citation type="submission" date="2022-11" db="EMBL/GenBank/DDBJ databases">
        <authorList>
            <person name="Petersen C."/>
        </authorList>
    </citation>
    <scope>NUCLEOTIDE SEQUENCE</scope>
    <source>
        <strain evidence="2">IBT 22155</strain>
    </source>
</reference>
<sequence>MNAAVEILRDSKSRRRLDAQLNGKRKRARAPGEFSSSCSGRAKRERRSECPSERQFQDQSQDQSERPWTNYWGSTFFPQESYMRSHGAGADLGEEAIKAQEELLKEQMRDRMKRNIIRLMGGSCGPDFDTFLDWVINNSIDEMEIAQSSSHSLG</sequence>
<name>A0A9W9KTY2_9EURO</name>
<dbReference type="AlphaFoldDB" id="A0A9W9KTY2"/>
<reference evidence="2" key="2">
    <citation type="journal article" date="2023" name="IMA Fungus">
        <title>Comparative genomic study of the Penicillium genus elucidates a diverse pangenome and 15 lateral gene transfer events.</title>
        <authorList>
            <person name="Petersen C."/>
            <person name="Sorensen T."/>
            <person name="Nielsen M.R."/>
            <person name="Sondergaard T.E."/>
            <person name="Sorensen J.L."/>
            <person name="Fitzpatrick D.A."/>
            <person name="Frisvad J.C."/>
            <person name="Nielsen K.L."/>
        </authorList>
    </citation>
    <scope>NUCLEOTIDE SEQUENCE</scope>
    <source>
        <strain evidence="2">IBT 22155</strain>
    </source>
</reference>
<feature type="compositionally biased region" description="Basic and acidic residues" evidence="1">
    <location>
        <begin position="46"/>
        <end position="56"/>
    </location>
</feature>
<dbReference type="RefSeq" id="XP_056517350.1">
    <property type="nucleotide sequence ID" value="XM_056670977.1"/>
</dbReference>
<dbReference type="EMBL" id="JAPQKL010000008">
    <property type="protein sequence ID" value="KAJ5120846.1"/>
    <property type="molecule type" value="Genomic_DNA"/>
</dbReference>
<proteinExistence type="predicted"/>
<protein>
    <submittedName>
        <fullName evidence="2">Uncharacterized protein</fullName>
    </submittedName>
</protein>
<accession>A0A9W9KTY2</accession>
<evidence type="ECO:0000313" key="2">
    <source>
        <dbReference type="EMBL" id="KAJ5120846.1"/>
    </source>
</evidence>
<dbReference type="Proteomes" id="UP001149079">
    <property type="component" value="Unassembled WGS sequence"/>
</dbReference>
<evidence type="ECO:0000313" key="3">
    <source>
        <dbReference type="Proteomes" id="UP001149079"/>
    </source>
</evidence>
<evidence type="ECO:0000256" key="1">
    <source>
        <dbReference type="SAM" id="MobiDB-lite"/>
    </source>
</evidence>
<gene>
    <name evidence="2" type="ORF">N7515_010234</name>
</gene>